<name>A0A4Y3KDN6_CELUD</name>
<organism evidence="4 5">
    <name type="scientific">Cellulomonas uda</name>
    <dbReference type="NCBI Taxonomy" id="1714"/>
    <lineage>
        <taxon>Bacteria</taxon>
        <taxon>Bacillati</taxon>
        <taxon>Actinomycetota</taxon>
        <taxon>Actinomycetes</taxon>
        <taxon>Micrococcales</taxon>
        <taxon>Cellulomonadaceae</taxon>
        <taxon>Cellulomonas</taxon>
    </lineage>
</organism>
<dbReference type="PROSITE" id="PS51257">
    <property type="entry name" value="PROKAR_LIPOPROTEIN"/>
    <property type="match status" value="1"/>
</dbReference>
<evidence type="ECO:0000259" key="3">
    <source>
        <dbReference type="Pfam" id="PF19843"/>
    </source>
</evidence>
<keyword evidence="2" id="KW-0732">Signal</keyword>
<evidence type="ECO:0000313" key="5">
    <source>
        <dbReference type="Proteomes" id="UP000315842"/>
    </source>
</evidence>
<evidence type="ECO:0000256" key="2">
    <source>
        <dbReference type="SAM" id="SignalP"/>
    </source>
</evidence>
<dbReference type="EMBL" id="BJLP01000030">
    <property type="protein sequence ID" value="GEA81494.1"/>
    <property type="molecule type" value="Genomic_DNA"/>
</dbReference>
<dbReference type="Pfam" id="PF19843">
    <property type="entry name" value="DUF6318"/>
    <property type="match status" value="1"/>
</dbReference>
<dbReference type="InterPro" id="IPR046281">
    <property type="entry name" value="DUF6318"/>
</dbReference>
<gene>
    <name evidence="4" type="ORF">CUD01_19380</name>
</gene>
<accession>A0A4Y3KDN6</accession>
<dbReference type="RefSeq" id="WP_094181029.1">
    <property type="nucleotide sequence ID" value="NZ_BJLP01000030.1"/>
</dbReference>
<feature type="region of interest" description="Disordered" evidence="1">
    <location>
        <begin position="37"/>
        <end position="79"/>
    </location>
</feature>
<reference evidence="4 5" key="1">
    <citation type="submission" date="2019-06" db="EMBL/GenBank/DDBJ databases">
        <title>Whole genome shotgun sequence of Cellulomonas uda NBRC 3747.</title>
        <authorList>
            <person name="Hosoyama A."/>
            <person name="Uohara A."/>
            <person name="Ohji S."/>
            <person name="Ichikawa N."/>
        </authorList>
    </citation>
    <scope>NUCLEOTIDE SEQUENCE [LARGE SCALE GENOMIC DNA]</scope>
    <source>
        <strain evidence="4 5">NBRC 3747</strain>
    </source>
</reference>
<dbReference type="Proteomes" id="UP000315842">
    <property type="component" value="Unassembled WGS sequence"/>
</dbReference>
<sequence length="216" mass="22252">MSRLPAALMLALATLTLAACTDGGPEPERAVTVAATAATTPPSTASASTTTAPSPSAAPTSSAGPDQDMTTPPQPPAALVGAATEDNAKAVARYFLSLVPYVFATGDLSTWDQLSGPECSFCDSIAATAKEIHGKGNHGTGGALELNFTSAFALEDGRFVVGIEYLETPSRTVASDGSVVEDFPDTYSMKANFELRRSSSSWVVDGVEVDEWAGKQ</sequence>
<feature type="domain" description="DUF6318" evidence="3">
    <location>
        <begin position="59"/>
        <end position="207"/>
    </location>
</feature>
<comment type="caution">
    <text evidence="4">The sequence shown here is derived from an EMBL/GenBank/DDBJ whole genome shotgun (WGS) entry which is preliminary data.</text>
</comment>
<feature type="signal peptide" evidence="2">
    <location>
        <begin position="1"/>
        <end position="18"/>
    </location>
</feature>
<protein>
    <recommendedName>
        <fullName evidence="3">DUF6318 domain-containing protein</fullName>
    </recommendedName>
</protein>
<proteinExistence type="predicted"/>
<evidence type="ECO:0000313" key="4">
    <source>
        <dbReference type="EMBL" id="GEA81494.1"/>
    </source>
</evidence>
<keyword evidence="5" id="KW-1185">Reference proteome</keyword>
<evidence type="ECO:0000256" key="1">
    <source>
        <dbReference type="SAM" id="MobiDB-lite"/>
    </source>
</evidence>
<feature type="chain" id="PRO_5038885552" description="DUF6318 domain-containing protein" evidence="2">
    <location>
        <begin position="19"/>
        <end position="216"/>
    </location>
</feature>
<dbReference type="AlphaFoldDB" id="A0A4Y3KDN6"/>
<feature type="compositionally biased region" description="Low complexity" evidence="1">
    <location>
        <begin position="37"/>
        <end position="71"/>
    </location>
</feature>